<dbReference type="UniPathway" id="UPA00143"/>
<keyword evidence="7" id="KW-1185">Reference proteome</keyword>
<dbReference type="Pfam" id="PF01466">
    <property type="entry name" value="Skp1"/>
    <property type="match status" value="1"/>
</dbReference>
<keyword evidence="2 3" id="KW-0833">Ubl conjugation pathway</keyword>
<dbReference type="InterPro" id="IPR016072">
    <property type="entry name" value="Skp1_comp_dimer"/>
</dbReference>
<dbReference type="OrthoDB" id="2342932at2759"/>
<dbReference type="CDD" id="cd18322">
    <property type="entry name" value="BTB_POZ_SKP1"/>
    <property type="match status" value="1"/>
</dbReference>
<evidence type="ECO:0000256" key="3">
    <source>
        <dbReference type="PIRNR" id="PIRNR028729"/>
    </source>
</evidence>
<dbReference type="Proteomes" id="UP000037035">
    <property type="component" value="Unassembled WGS sequence"/>
</dbReference>
<evidence type="ECO:0000313" key="7">
    <source>
        <dbReference type="Proteomes" id="UP000037035"/>
    </source>
</evidence>
<dbReference type="SMART" id="SM00512">
    <property type="entry name" value="Skp1"/>
    <property type="match status" value="1"/>
</dbReference>
<proteinExistence type="inferred from homology"/>
<dbReference type="InterPro" id="IPR016073">
    <property type="entry name" value="Skp1_comp_POZ"/>
</dbReference>
<comment type="caution">
    <text evidence="6">The sequence shown here is derived from an EMBL/GenBank/DDBJ whole genome shotgun (WGS) entry which is preliminary data.</text>
</comment>
<comment type="similarity">
    <text evidence="1 3">Belongs to the SKP1 family.</text>
</comment>
<dbReference type="STRING" id="27349.A0A0L6UHI2"/>
<dbReference type="GO" id="GO:0016567">
    <property type="term" value="P:protein ubiquitination"/>
    <property type="evidence" value="ECO:0007669"/>
    <property type="project" value="UniProtKB-UniPathway"/>
</dbReference>
<name>A0A0L6UHI2_9BASI</name>
<dbReference type="PANTHER" id="PTHR11165">
    <property type="entry name" value="SKP1"/>
    <property type="match status" value="1"/>
</dbReference>
<evidence type="ECO:0000259" key="4">
    <source>
        <dbReference type="Pfam" id="PF01466"/>
    </source>
</evidence>
<feature type="domain" description="SKP1 component dimerisation" evidence="4">
    <location>
        <begin position="132"/>
        <end position="179"/>
    </location>
</feature>
<organism evidence="6 7">
    <name type="scientific">Puccinia sorghi</name>
    <dbReference type="NCBI Taxonomy" id="27349"/>
    <lineage>
        <taxon>Eukaryota</taxon>
        <taxon>Fungi</taxon>
        <taxon>Dikarya</taxon>
        <taxon>Basidiomycota</taxon>
        <taxon>Pucciniomycotina</taxon>
        <taxon>Pucciniomycetes</taxon>
        <taxon>Pucciniales</taxon>
        <taxon>Pucciniaceae</taxon>
        <taxon>Puccinia</taxon>
    </lineage>
</organism>
<dbReference type="SUPFAM" id="SSF54695">
    <property type="entry name" value="POZ domain"/>
    <property type="match status" value="1"/>
</dbReference>
<dbReference type="FunFam" id="3.30.710.10:FF:000124">
    <property type="entry name" value="Protein CBG09126"/>
    <property type="match status" value="1"/>
</dbReference>
<comment type="function">
    <text evidence="3">Essential component of the SCF (SKP1-CUL1-F-box protein) E3 ubiquitin ligase complexes, which mediate the ubiquitination and subsequent proteasomal degradation of target proteins.</text>
</comment>
<comment type="subunit">
    <text evidence="3">Component of the SCF (SKP1-CUL1-F-box protein) E3 ubiquitin ligase complexes.</text>
</comment>
<dbReference type="InterPro" id="IPR011333">
    <property type="entry name" value="SKP1/BTB/POZ_sf"/>
</dbReference>
<dbReference type="EMBL" id="LAVV01011275">
    <property type="protein sequence ID" value="KNZ47973.1"/>
    <property type="molecule type" value="Genomic_DNA"/>
</dbReference>
<dbReference type="VEuPathDB" id="FungiDB:VP01_5g10"/>
<dbReference type="AlphaFoldDB" id="A0A0L6UHI2"/>
<dbReference type="InterPro" id="IPR036296">
    <property type="entry name" value="SKP1-like_dim_sf"/>
</dbReference>
<dbReference type="InterPro" id="IPR016897">
    <property type="entry name" value="SKP1"/>
</dbReference>
<dbReference type="Gene3D" id="3.30.710.10">
    <property type="entry name" value="Potassium Channel Kv1.1, Chain A"/>
    <property type="match status" value="1"/>
</dbReference>
<dbReference type="GO" id="GO:0016874">
    <property type="term" value="F:ligase activity"/>
    <property type="evidence" value="ECO:0007669"/>
    <property type="project" value="UniProtKB-KW"/>
</dbReference>
<protein>
    <recommendedName>
        <fullName evidence="3">E3 ubiquitin ligase complex SCF subunit</fullName>
    </recommendedName>
</protein>
<evidence type="ECO:0000256" key="1">
    <source>
        <dbReference type="ARBA" id="ARBA00009993"/>
    </source>
</evidence>
<dbReference type="GO" id="GO:0006511">
    <property type="term" value="P:ubiquitin-dependent protein catabolic process"/>
    <property type="evidence" value="ECO:0007669"/>
    <property type="project" value="InterPro"/>
</dbReference>
<comment type="pathway">
    <text evidence="3">Protein modification; protein ubiquitination.</text>
</comment>
<reference evidence="6 7" key="1">
    <citation type="submission" date="2015-08" db="EMBL/GenBank/DDBJ databases">
        <title>Next Generation Sequencing and Analysis of the Genome of Puccinia sorghi L Schw, the Causal Agent of Maize Common Rust.</title>
        <authorList>
            <person name="Rochi L."/>
            <person name="Burguener G."/>
            <person name="Darino M."/>
            <person name="Turjanski A."/>
            <person name="Kreff E."/>
            <person name="Dieguez M.J."/>
            <person name="Sacco F."/>
        </authorList>
    </citation>
    <scope>NUCLEOTIDE SEQUENCE [LARGE SCALE GENOMIC DNA]</scope>
    <source>
        <strain evidence="6 7">RO10H11247</strain>
    </source>
</reference>
<gene>
    <name evidence="6" type="ORF">VP01_5g10</name>
</gene>
<feature type="domain" description="SKP1 component POZ" evidence="5">
    <location>
        <begin position="1"/>
        <end position="61"/>
    </location>
</feature>
<evidence type="ECO:0000256" key="2">
    <source>
        <dbReference type="ARBA" id="ARBA00022786"/>
    </source>
</evidence>
<accession>A0A0L6UHI2</accession>
<dbReference type="SUPFAM" id="SSF81382">
    <property type="entry name" value="Skp1 dimerisation domain-like"/>
    <property type="match status" value="1"/>
</dbReference>
<dbReference type="Pfam" id="PF03931">
    <property type="entry name" value="Skp1_POZ"/>
    <property type="match status" value="1"/>
</dbReference>
<dbReference type="PIRSF" id="PIRSF028729">
    <property type="entry name" value="E3_ubiquit_lig_SCF_Skp"/>
    <property type="match status" value="1"/>
</dbReference>
<sequence>MVVLVTSDGEQFTIDREVAIRSVLIKNMIEDVGESDNPIPLPNVSASVLKKVIEWCEHHKKDPEPSAEDPDDARKRATEISDWDTKCETCFYSQPLQLTNHFPDWVLKNTVINVDQEMLFEIILAANYLDIKPLLDVGCKSVANMIKGKQPEEIRKLFNIANDFTPEEEAQIKKENEWAEDR</sequence>
<dbReference type="InterPro" id="IPR001232">
    <property type="entry name" value="SKP1-like"/>
</dbReference>
<evidence type="ECO:0000259" key="5">
    <source>
        <dbReference type="Pfam" id="PF03931"/>
    </source>
</evidence>
<evidence type="ECO:0000313" key="6">
    <source>
        <dbReference type="EMBL" id="KNZ47973.1"/>
    </source>
</evidence>
<keyword evidence="6" id="KW-0436">Ligase</keyword>